<organism evidence="1 2">
    <name type="scientific">Allacma fusca</name>
    <dbReference type="NCBI Taxonomy" id="39272"/>
    <lineage>
        <taxon>Eukaryota</taxon>
        <taxon>Metazoa</taxon>
        <taxon>Ecdysozoa</taxon>
        <taxon>Arthropoda</taxon>
        <taxon>Hexapoda</taxon>
        <taxon>Collembola</taxon>
        <taxon>Symphypleona</taxon>
        <taxon>Sminthuridae</taxon>
        <taxon>Allacma</taxon>
    </lineage>
</organism>
<sequence>MELESISQSQSLLTWILGSDSSTEIEFENCTSIDFQEEGESTVVEITTLGAQVKKDMGENSTLFPKDKTCDVTPQASINESVEDGWLSEKALSADLFTQPSTGMDLPEMSHQDIVDALGIVEDCSPDLFSQTSEESCAIPSREYFMEEEIKLSRMVTKSRQELQDHKLATLLSKGIDATTQRRSLRNSQKQKASL</sequence>
<dbReference type="Proteomes" id="UP000708208">
    <property type="component" value="Unassembled WGS sequence"/>
</dbReference>
<evidence type="ECO:0000313" key="1">
    <source>
        <dbReference type="EMBL" id="CAG7727162.1"/>
    </source>
</evidence>
<dbReference type="AlphaFoldDB" id="A0A8J2JYW3"/>
<gene>
    <name evidence="1" type="ORF">AFUS01_LOCUS16019</name>
</gene>
<dbReference type="EMBL" id="CAJVCH010144672">
    <property type="protein sequence ID" value="CAG7727162.1"/>
    <property type="molecule type" value="Genomic_DNA"/>
</dbReference>
<name>A0A8J2JYW3_9HEXA</name>
<evidence type="ECO:0000313" key="2">
    <source>
        <dbReference type="Proteomes" id="UP000708208"/>
    </source>
</evidence>
<accession>A0A8J2JYW3</accession>
<comment type="caution">
    <text evidence="1">The sequence shown here is derived from an EMBL/GenBank/DDBJ whole genome shotgun (WGS) entry which is preliminary data.</text>
</comment>
<proteinExistence type="predicted"/>
<protein>
    <submittedName>
        <fullName evidence="1">Uncharacterized protein</fullName>
    </submittedName>
</protein>
<keyword evidence="2" id="KW-1185">Reference proteome</keyword>
<reference evidence="1" key="1">
    <citation type="submission" date="2021-06" db="EMBL/GenBank/DDBJ databases">
        <authorList>
            <person name="Hodson N. C."/>
            <person name="Mongue J. A."/>
            <person name="Jaron S. K."/>
        </authorList>
    </citation>
    <scope>NUCLEOTIDE SEQUENCE</scope>
</reference>